<dbReference type="STRING" id="1499967.U27_02041"/>
<dbReference type="HOGENOM" id="CLU_120441_0_2_0"/>
<evidence type="ECO:0000313" key="3">
    <source>
        <dbReference type="Proteomes" id="UP000030661"/>
    </source>
</evidence>
<dbReference type="PANTHER" id="PTHR37309">
    <property type="entry name" value="SLR0284 PROTEIN"/>
    <property type="match status" value="1"/>
</dbReference>
<dbReference type="Proteomes" id="UP000030661">
    <property type="component" value="Unassembled WGS sequence"/>
</dbReference>
<feature type="transmembrane region" description="Helical" evidence="1">
    <location>
        <begin position="61"/>
        <end position="86"/>
    </location>
</feature>
<feature type="transmembrane region" description="Helical" evidence="1">
    <location>
        <begin position="7"/>
        <end position="25"/>
    </location>
</feature>
<dbReference type="EMBL" id="DF820463">
    <property type="protein sequence ID" value="GAK55209.1"/>
    <property type="molecule type" value="Genomic_DNA"/>
</dbReference>
<evidence type="ECO:0008006" key="4">
    <source>
        <dbReference type="Google" id="ProtNLM"/>
    </source>
</evidence>
<gene>
    <name evidence="2" type="ORF">U27_02041</name>
</gene>
<keyword evidence="3" id="KW-1185">Reference proteome</keyword>
<dbReference type="eggNOG" id="COG1950">
    <property type="taxonomic scope" value="Bacteria"/>
</dbReference>
<keyword evidence="1" id="KW-0812">Transmembrane</keyword>
<feature type="transmembrane region" description="Helical" evidence="1">
    <location>
        <begin position="31"/>
        <end position="49"/>
    </location>
</feature>
<evidence type="ECO:0000313" key="2">
    <source>
        <dbReference type="EMBL" id="GAK55209.1"/>
    </source>
</evidence>
<evidence type="ECO:0000256" key="1">
    <source>
        <dbReference type="SAM" id="Phobius"/>
    </source>
</evidence>
<dbReference type="Pfam" id="PF04020">
    <property type="entry name" value="Phage_holin_4_2"/>
    <property type="match status" value="1"/>
</dbReference>
<dbReference type="PANTHER" id="PTHR37309:SF1">
    <property type="entry name" value="SLR0284 PROTEIN"/>
    <property type="match status" value="1"/>
</dbReference>
<accession>A0A0S6WAH0</accession>
<reference evidence="2" key="1">
    <citation type="journal article" date="2015" name="PeerJ">
        <title>First genomic representation of candidate bacterial phylum KSB3 points to enhanced environmental sensing as a trigger of wastewater bulking.</title>
        <authorList>
            <person name="Sekiguchi Y."/>
            <person name="Ohashi A."/>
            <person name="Parks D.H."/>
            <person name="Yamauchi T."/>
            <person name="Tyson G.W."/>
            <person name="Hugenholtz P."/>
        </authorList>
    </citation>
    <scope>NUCLEOTIDE SEQUENCE [LARGE SCALE GENOMIC DNA]</scope>
</reference>
<name>A0A0S6WAH0_VECG1</name>
<sequence>MKKGSFFVRLVINALAFLIVSSLYSGMSVRGVWSAIIAALIWGIVNAFLKPFLVLLTLPLNILTFGLFTFVINGLLLLLTSALYSGLYISDIFAGIIAAVLLSIVNVVLSMLLVDEKH</sequence>
<dbReference type="InterPro" id="IPR007165">
    <property type="entry name" value="Phage_holin_4_2"/>
</dbReference>
<keyword evidence="1" id="KW-0472">Membrane</keyword>
<dbReference type="AlphaFoldDB" id="A0A0S6WAH0"/>
<protein>
    <recommendedName>
        <fullName evidence="4">Integral membrane protein</fullName>
    </recommendedName>
</protein>
<organism evidence="2">
    <name type="scientific">Vecturithrix granuli</name>
    <dbReference type="NCBI Taxonomy" id="1499967"/>
    <lineage>
        <taxon>Bacteria</taxon>
        <taxon>Candidatus Moduliflexota</taxon>
        <taxon>Candidatus Vecturitrichia</taxon>
        <taxon>Candidatus Vecturitrichales</taxon>
        <taxon>Candidatus Vecturitrichaceae</taxon>
        <taxon>Candidatus Vecturithrix</taxon>
    </lineage>
</organism>
<keyword evidence="1" id="KW-1133">Transmembrane helix</keyword>
<proteinExistence type="predicted"/>
<feature type="transmembrane region" description="Helical" evidence="1">
    <location>
        <begin position="92"/>
        <end position="114"/>
    </location>
</feature>